<evidence type="ECO:0000313" key="2">
    <source>
        <dbReference type="Proteomes" id="UP001373714"/>
    </source>
</evidence>
<keyword evidence="2" id="KW-1185">Reference proteome</keyword>
<proteinExistence type="predicted"/>
<name>A0AAV9VJA6_9PEZI</name>
<gene>
    <name evidence="1" type="ORF">TWF730_005616</name>
</gene>
<dbReference type="AlphaFoldDB" id="A0AAV9VJA6"/>
<organism evidence="1 2">
    <name type="scientific">Orbilia blumenaviensis</name>
    <dbReference type="NCBI Taxonomy" id="1796055"/>
    <lineage>
        <taxon>Eukaryota</taxon>
        <taxon>Fungi</taxon>
        <taxon>Dikarya</taxon>
        <taxon>Ascomycota</taxon>
        <taxon>Pezizomycotina</taxon>
        <taxon>Orbiliomycetes</taxon>
        <taxon>Orbiliales</taxon>
        <taxon>Orbiliaceae</taxon>
        <taxon>Orbilia</taxon>
    </lineage>
</organism>
<sequence>MKPTFLKANSTSTRAQCTDTINSVGLLRPVGGNAGHLPKLESESAVNIPIQFDGGSHNENTHETKIMMATAISLISGWLVQIPFRILCTHKGPNSHWLFG</sequence>
<dbReference type="EMBL" id="JAVHNS010000002">
    <property type="protein sequence ID" value="KAK6361908.1"/>
    <property type="molecule type" value="Genomic_DNA"/>
</dbReference>
<dbReference type="Proteomes" id="UP001373714">
    <property type="component" value="Unassembled WGS sequence"/>
</dbReference>
<comment type="caution">
    <text evidence="1">The sequence shown here is derived from an EMBL/GenBank/DDBJ whole genome shotgun (WGS) entry which is preliminary data.</text>
</comment>
<protein>
    <recommendedName>
        <fullName evidence="3">Phosphopyruvate hydratase</fullName>
    </recommendedName>
</protein>
<evidence type="ECO:0008006" key="3">
    <source>
        <dbReference type="Google" id="ProtNLM"/>
    </source>
</evidence>
<reference evidence="1 2" key="1">
    <citation type="submission" date="2019-10" db="EMBL/GenBank/DDBJ databases">
        <authorList>
            <person name="Palmer J.M."/>
        </authorList>
    </citation>
    <scope>NUCLEOTIDE SEQUENCE [LARGE SCALE GENOMIC DNA]</scope>
    <source>
        <strain evidence="1 2">TWF730</strain>
    </source>
</reference>
<evidence type="ECO:0000313" key="1">
    <source>
        <dbReference type="EMBL" id="KAK6361908.1"/>
    </source>
</evidence>
<accession>A0AAV9VJA6</accession>